<keyword evidence="2" id="KW-1185">Reference proteome</keyword>
<protein>
    <submittedName>
        <fullName evidence="1">Uncharacterized protein</fullName>
    </submittedName>
</protein>
<proteinExistence type="predicted"/>
<dbReference type="Proteomes" id="UP000004994">
    <property type="component" value="Chromosome 9"/>
</dbReference>
<reference evidence="1" key="2">
    <citation type="submission" date="2019-01" db="UniProtKB">
        <authorList>
            <consortium name="EnsemblPlants"/>
        </authorList>
    </citation>
    <scope>IDENTIFICATION</scope>
    <source>
        <strain evidence="1">cv. Heinz 1706</strain>
    </source>
</reference>
<name>A0A3Q7I302_SOLLC</name>
<sequence>MAVNSMVIALYSMMQMYIGEFLRHCNTGSVGSSEANPLLFKAHSITLFPYSLLLPLFASSIHRF</sequence>
<organism evidence="1">
    <name type="scientific">Solanum lycopersicum</name>
    <name type="common">Tomato</name>
    <name type="synonym">Lycopersicon esculentum</name>
    <dbReference type="NCBI Taxonomy" id="4081"/>
    <lineage>
        <taxon>Eukaryota</taxon>
        <taxon>Viridiplantae</taxon>
        <taxon>Streptophyta</taxon>
        <taxon>Embryophyta</taxon>
        <taxon>Tracheophyta</taxon>
        <taxon>Spermatophyta</taxon>
        <taxon>Magnoliopsida</taxon>
        <taxon>eudicotyledons</taxon>
        <taxon>Gunneridae</taxon>
        <taxon>Pentapetalae</taxon>
        <taxon>asterids</taxon>
        <taxon>lamiids</taxon>
        <taxon>Solanales</taxon>
        <taxon>Solanaceae</taxon>
        <taxon>Solanoideae</taxon>
        <taxon>Solaneae</taxon>
        <taxon>Solanum</taxon>
        <taxon>Solanum subgen. Lycopersicon</taxon>
    </lineage>
</organism>
<dbReference type="EnsemblPlants" id="Solyc09g042713.1.1">
    <property type="protein sequence ID" value="Solyc09g042713.1.1"/>
    <property type="gene ID" value="Solyc09g042713.1"/>
</dbReference>
<reference evidence="1" key="1">
    <citation type="journal article" date="2012" name="Nature">
        <title>The tomato genome sequence provides insights into fleshy fruit evolution.</title>
        <authorList>
            <consortium name="Tomato Genome Consortium"/>
        </authorList>
    </citation>
    <scope>NUCLEOTIDE SEQUENCE [LARGE SCALE GENOMIC DNA]</scope>
    <source>
        <strain evidence="1">cv. Heinz 1706</strain>
    </source>
</reference>
<accession>A0A3Q7I302</accession>
<dbReference type="InParanoid" id="A0A3Q7I302"/>
<evidence type="ECO:0000313" key="1">
    <source>
        <dbReference type="EnsemblPlants" id="Solyc09g042713.1.1"/>
    </source>
</evidence>
<dbReference type="Gramene" id="Solyc09g042713.1.1">
    <property type="protein sequence ID" value="Solyc09g042713.1.1"/>
    <property type="gene ID" value="Solyc09g042713.1"/>
</dbReference>
<evidence type="ECO:0000313" key="2">
    <source>
        <dbReference type="Proteomes" id="UP000004994"/>
    </source>
</evidence>
<dbReference type="AlphaFoldDB" id="A0A3Q7I302"/>